<dbReference type="Proteomes" id="UP000277766">
    <property type="component" value="Unassembled WGS sequence"/>
</dbReference>
<organism evidence="2 3">
    <name type="scientific">Deinococcus radiophilus</name>
    <dbReference type="NCBI Taxonomy" id="32062"/>
    <lineage>
        <taxon>Bacteria</taxon>
        <taxon>Thermotogati</taxon>
        <taxon>Deinococcota</taxon>
        <taxon>Deinococci</taxon>
        <taxon>Deinococcales</taxon>
        <taxon>Deinococcaceae</taxon>
        <taxon>Deinococcus</taxon>
    </lineage>
</organism>
<keyword evidence="3" id="KW-1185">Reference proteome</keyword>
<dbReference type="OrthoDB" id="65478at2"/>
<feature type="region of interest" description="Disordered" evidence="1">
    <location>
        <begin position="108"/>
        <end position="148"/>
    </location>
</feature>
<sequence length="148" mass="15425">MTNDNGEQGKATTVVYGVAGGDVTVNRSTQTQAAVPAAVPTDERVLSAADVPTDGSDVEYEPVVYSDPGQVTEQFDHLATRDVQEMAARMGSGDVEDHGEMPQTAAFSPEAAALAGGNELTTNAQGAAVTRLHSDDYDLAESETDPRP</sequence>
<proteinExistence type="predicted"/>
<evidence type="ECO:0000313" key="2">
    <source>
        <dbReference type="EMBL" id="RTR29396.1"/>
    </source>
</evidence>
<dbReference type="RefSeq" id="WP_126351307.1">
    <property type="nucleotide sequence ID" value="NZ_CP086380.1"/>
</dbReference>
<comment type="caution">
    <text evidence="2">The sequence shown here is derived from an EMBL/GenBank/DDBJ whole genome shotgun (WGS) entry which is preliminary data.</text>
</comment>
<name>A0A3S0KFI6_9DEIO</name>
<accession>A0A3S0KFI6</accession>
<protein>
    <submittedName>
        <fullName evidence="2">Uncharacterized protein</fullName>
    </submittedName>
</protein>
<feature type="compositionally biased region" description="Acidic residues" evidence="1">
    <location>
        <begin position="137"/>
        <end position="148"/>
    </location>
</feature>
<reference evidence="2 3" key="1">
    <citation type="submission" date="2018-12" db="EMBL/GenBank/DDBJ databases">
        <title>Deinococcus radiophilus ATCC 27603 genome sequencing and assembly.</title>
        <authorList>
            <person name="Maclea K.S."/>
            <person name="Maynard C.R."/>
        </authorList>
    </citation>
    <scope>NUCLEOTIDE SEQUENCE [LARGE SCALE GENOMIC DNA]</scope>
    <source>
        <strain evidence="2 3">ATCC 27603</strain>
    </source>
</reference>
<dbReference type="EMBL" id="RXPE01000004">
    <property type="protein sequence ID" value="RTR29396.1"/>
    <property type="molecule type" value="Genomic_DNA"/>
</dbReference>
<dbReference type="AlphaFoldDB" id="A0A3S0KFI6"/>
<evidence type="ECO:0000256" key="1">
    <source>
        <dbReference type="SAM" id="MobiDB-lite"/>
    </source>
</evidence>
<evidence type="ECO:0000313" key="3">
    <source>
        <dbReference type="Proteomes" id="UP000277766"/>
    </source>
</evidence>
<gene>
    <name evidence="2" type="ORF">EJ104_03120</name>
</gene>